<accession>A0A9J6BSB6</accession>
<keyword evidence="2" id="KW-1185">Reference proteome</keyword>
<dbReference type="AlphaFoldDB" id="A0A9J6BSB6"/>
<proteinExistence type="predicted"/>
<dbReference type="EMBL" id="JADBJN010000003">
    <property type="protein sequence ID" value="KAG5672727.1"/>
    <property type="molecule type" value="Genomic_DNA"/>
</dbReference>
<protein>
    <submittedName>
        <fullName evidence="1">Uncharacterized protein</fullName>
    </submittedName>
</protein>
<dbReference type="OrthoDB" id="7752111at2759"/>
<reference evidence="1" key="1">
    <citation type="submission" date="2021-03" db="EMBL/GenBank/DDBJ databases">
        <title>Chromosome level genome of the anhydrobiotic midge Polypedilum vanderplanki.</title>
        <authorList>
            <person name="Yoshida Y."/>
            <person name="Kikawada T."/>
            <person name="Gusev O."/>
        </authorList>
    </citation>
    <scope>NUCLEOTIDE SEQUENCE</scope>
    <source>
        <strain evidence="1">NIAS01</strain>
        <tissue evidence="1">Whole body or cell culture</tissue>
    </source>
</reference>
<dbReference type="Proteomes" id="UP001107558">
    <property type="component" value="Chromosome 3"/>
</dbReference>
<comment type="caution">
    <text evidence="1">The sequence shown here is derived from an EMBL/GenBank/DDBJ whole genome shotgun (WGS) entry which is preliminary data.</text>
</comment>
<dbReference type="PANTHER" id="PTHR21391">
    <property type="entry name" value="AT04489P-RELATED"/>
    <property type="match status" value="1"/>
</dbReference>
<sequence length="547" mass="64531">METTEVDQSWAQVRMKIGDHCLRNSGHKVAIENYQASLNQNPEKLDSLYRLARELAHAGICVDGLEQLKAVEHKKHFKCNLQECDCYYESNDFESNILVLNDYKSMIKDLKIDIPFNNKRIKTSLGEAIQKGPKMNELNRRFHTTMTNYYDTIGKNGGNCLLEQRKYFDKIHNRWRKFEKVIDTTPKIMKENNLCLDLIQEIVPNPLTPRENRHNELVRKIFTQSYMQSAWKDFDFLQKLRSNKTLLASTQNAASQEKIFKVIDECNATTSAMIKQLHARCPLYSKRQQTNLDSTRAQWLKEKKRCQLQKKIDFEMYCSLEKLKKYLKERNLPKLLKHAEHELVIRQRMYSTNLVPRRDEFTVDICNYIALGYIEDLLAKSELVDNNTPDDYDLLLQIFSLNFNKNKPVAYRFGDQSTFRDADKSASAKSEDKTFDIENRMKLKPMLKIELCYLIHEMCWKNLKQMRTKDARNNGKSVCEIAQGVSYLWNFLGHIMVCRADILNMNLQKVMKHLKEILDMIHIFKNDKLKQIFDKVMQITERLMLKQ</sequence>
<evidence type="ECO:0000313" key="2">
    <source>
        <dbReference type="Proteomes" id="UP001107558"/>
    </source>
</evidence>
<name>A0A9J6BSB6_POLVA</name>
<evidence type="ECO:0000313" key="1">
    <source>
        <dbReference type="EMBL" id="KAG5672727.1"/>
    </source>
</evidence>
<dbReference type="PANTHER" id="PTHR21391:SF0">
    <property type="entry name" value="AT04489P-RELATED"/>
    <property type="match status" value="1"/>
</dbReference>
<gene>
    <name evidence="1" type="ORF">PVAND_002828</name>
</gene>
<organism evidence="1 2">
    <name type="scientific">Polypedilum vanderplanki</name>
    <name type="common">Sleeping chironomid midge</name>
    <dbReference type="NCBI Taxonomy" id="319348"/>
    <lineage>
        <taxon>Eukaryota</taxon>
        <taxon>Metazoa</taxon>
        <taxon>Ecdysozoa</taxon>
        <taxon>Arthropoda</taxon>
        <taxon>Hexapoda</taxon>
        <taxon>Insecta</taxon>
        <taxon>Pterygota</taxon>
        <taxon>Neoptera</taxon>
        <taxon>Endopterygota</taxon>
        <taxon>Diptera</taxon>
        <taxon>Nematocera</taxon>
        <taxon>Chironomoidea</taxon>
        <taxon>Chironomidae</taxon>
        <taxon>Chironominae</taxon>
        <taxon>Polypedilum</taxon>
        <taxon>Polypedilum</taxon>
    </lineage>
</organism>